<evidence type="ECO:0000313" key="1">
    <source>
        <dbReference type="EMBL" id="PHZ07276.1"/>
    </source>
</evidence>
<dbReference type="EMBL" id="KZ303882">
    <property type="protein sequence ID" value="PHZ07276.1"/>
    <property type="molecule type" value="Genomic_DNA"/>
</dbReference>
<feature type="non-terminal residue" evidence="1">
    <location>
        <position position="61"/>
    </location>
</feature>
<dbReference type="AlphaFoldDB" id="A0A2G4SFW4"/>
<dbReference type="STRING" id="1340429.A0A2G4SFW4"/>
<organism evidence="1 2">
    <name type="scientific">Rhizopus microsporus ATCC 52813</name>
    <dbReference type="NCBI Taxonomy" id="1340429"/>
    <lineage>
        <taxon>Eukaryota</taxon>
        <taxon>Fungi</taxon>
        <taxon>Fungi incertae sedis</taxon>
        <taxon>Mucoromycota</taxon>
        <taxon>Mucoromycotina</taxon>
        <taxon>Mucoromycetes</taxon>
        <taxon>Mucorales</taxon>
        <taxon>Mucorineae</taxon>
        <taxon>Rhizopodaceae</taxon>
        <taxon>Rhizopus</taxon>
    </lineage>
</organism>
<dbReference type="Proteomes" id="UP000242254">
    <property type="component" value="Unassembled WGS sequence"/>
</dbReference>
<proteinExistence type="predicted"/>
<gene>
    <name evidence="1" type="ORF">RHIMIDRAFT_277238</name>
</gene>
<dbReference type="RefSeq" id="XP_023460984.1">
    <property type="nucleotide sequence ID" value="XM_023612676.1"/>
</dbReference>
<evidence type="ECO:0000313" key="2">
    <source>
        <dbReference type="Proteomes" id="UP000242254"/>
    </source>
</evidence>
<accession>A0A2G4SFW4</accession>
<sequence>MECHMQTTQEHFAARIVSSIDASFFILGLHKHQSSRGVIFISTTFPGMDERRQLKKKEKLV</sequence>
<dbReference type="GeneID" id="35443665"/>
<protein>
    <submittedName>
        <fullName evidence="1">Uncharacterized protein</fullName>
    </submittedName>
</protein>
<keyword evidence="2" id="KW-1185">Reference proteome</keyword>
<name>A0A2G4SFW4_RHIZD</name>
<reference evidence="1 2" key="1">
    <citation type="journal article" date="2016" name="Proc. Natl. Acad. Sci. U.S.A.">
        <title>Lipid metabolic changes in an early divergent fungus govern the establishment of a mutualistic symbiosis with endobacteria.</title>
        <authorList>
            <person name="Lastovetsky O.A."/>
            <person name="Gaspar M.L."/>
            <person name="Mondo S.J."/>
            <person name="LaButti K.M."/>
            <person name="Sandor L."/>
            <person name="Grigoriev I.V."/>
            <person name="Henry S.A."/>
            <person name="Pawlowska T.E."/>
        </authorList>
    </citation>
    <scope>NUCLEOTIDE SEQUENCE [LARGE SCALE GENOMIC DNA]</scope>
    <source>
        <strain evidence="1 2">ATCC 52813</strain>
    </source>
</reference>